<comment type="caution">
    <text evidence="3">The sequence shown here is derived from an EMBL/GenBank/DDBJ whole genome shotgun (WGS) entry which is preliminary data.</text>
</comment>
<keyword evidence="4" id="KW-1185">Reference proteome</keyword>
<feature type="region of interest" description="Disordered" evidence="1">
    <location>
        <begin position="46"/>
        <end position="71"/>
    </location>
</feature>
<sequence>MPRHGRRLTAAAPRRIARLIAGASALVVVLAAALLAGCGPERALADPTPVAPTTRSATAAPNPTPTPSTGVYDAPADAYVKPVRPAILDGKPSEAAAIAFAKYYLRMYTYAYLTGDARDLNALARAGCVFCRGVRADIADEYGHGGRDEGGTMAVTRERSHDYGVDGGFSVTMSVTQSPHRQLDATGKLVSADAQAKDYSLTFVLFWTSGRGWRLGDLAVESA</sequence>
<proteinExistence type="predicted"/>
<protein>
    <submittedName>
        <fullName evidence="3">DUF6318 family protein</fullName>
    </submittedName>
</protein>
<dbReference type="Proteomes" id="UP001529338">
    <property type="component" value="Unassembled WGS sequence"/>
</dbReference>
<evidence type="ECO:0000259" key="2">
    <source>
        <dbReference type="Pfam" id="PF19843"/>
    </source>
</evidence>
<evidence type="ECO:0000256" key="1">
    <source>
        <dbReference type="SAM" id="MobiDB-lite"/>
    </source>
</evidence>
<dbReference type="RefSeq" id="WP_289454417.1">
    <property type="nucleotide sequence ID" value="NZ_JAUCGQ010000001.1"/>
</dbReference>
<evidence type="ECO:0000313" key="4">
    <source>
        <dbReference type="Proteomes" id="UP001529338"/>
    </source>
</evidence>
<feature type="domain" description="DUF6318" evidence="2">
    <location>
        <begin position="75"/>
        <end position="215"/>
    </location>
</feature>
<dbReference type="EMBL" id="JAUCGQ010000001">
    <property type="protein sequence ID" value="MDM7854647.1"/>
    <property type="molecule type" value="Genomic_DNA"/>
</dbReference>
<accession>A0ABT7SEN4</accession>
<reference evidence="3 4" key="1">
    <citation type="submission" date="2023-06" db="EMBL/GenBank/DDBJ databases">
        <title>Cellulomonas sp. MW4 Whole genome sequence.</title>
        <authorList>
            <person name="Park S."/>
        </authorList>
    </citation>
    <scope>NUCLEOTIDE SEQUENCE [LARGE SCALE GENOMIC DNA]</scope>
    <source>
        <strain evidence="3 4">MW4</strain>
    </source>
</reference>
<evidence type="ECO:0000313" key="3">
    <source>
        <dbReference type="EMBL" id="MDM7854647.1"/>
    </source>
</evidence>
<name>A0ABT7SEN4_9CELL</name>
<gene>
    <name evidence="3" type="ORF">QRT04_06870</name>
</gene>
<organism evidence="3 4">
    <name type="scientific">Cellulomonas alba</name>
    <dbReference type="NCBI Taxonomy" id="3053467"/>
    <lineage>
        <taxon>Bacteria</taxon>
        <taxon>Bacillati</taxon>
        <taxon>Actinomycetota</taxon>
        <taxon>Actinomycetes</taxon>
        <taxon>Micrococcales</taxon>
        <taxon>Cellulomonadaceae</taxon>
        <taxon>Cellulomonas</taxon>
    </lineage>
</organism>
<dbReference type="Pfam" id="PF19843">
    <property type="entry name" value="DUF6318"/>
    <property type="match status" value="1"/>
</dbReference>
<dbReference type="InterPro" id="IPR046281">
    <property type="entry name" value="DUF6318"/>
</dbReference>
<feature type="compositionally biased region" description="Low complexity" evidence="1">
    <location>
        <begin position="47"/>
        <end position="61"/>
    </location>
</feature>